<organism evidence="2 3">
    <name type="scientific">Podospora australis</name>
    <dbReference type="NCBI Taxonomy" id="1536484"/>
    <lineage>
        <taxon>Eukaryota</taxon>
        <taxon>Fungi</taxon>
        <taxon>Dikarya</taxon>
        <taxon>Ascomycota</taxon>
        <taxon>Pezizomycotina</taxon>
        <taxon>Sordariomycetes</taxon>
        <taxon>Sordariomycetidae</taxon>
        <taxon>Sordariales</taxon>
        <taxon>Podosporaceae</taxon>
        <taxon>Podospora</taxon>
    </lineage>
</organism>
<comment type="caution">
    <text evidence="2">The sequence shown here is derived from an EMBL/GenBank/DDBJ whole genome shotgun (WGS) entry which is preliminary data.</text>
</comment>
<dbReference type="EMBL" id="MU864359">
    <property type="protein sequence ID" value="KAK4191469.1"/>
    <property type="molecule type" value="Genomic_DNA"/>
</dbReference>
<gene>
    <name evidence="2" type="ORF">QBC35DRAFT_537454</name>
</gene>
<keyword evidence="1" id="KW-0472">Membrane</keyword>
<evidence type="ECO:0000256" key="1">
    <source>
        <dbReference type="SAM" id="Phobius"/>
    </source>
</evidence>
<accession>A0AAN7ALU6</accession>
<dbReference type="Proteomes" id="UP001302126">
    <property type="component" value="Unassembled WGS sequence"/>
</dbReference>
<name>A0AAN7ALU6_9PEZI</name>
<keyword evidence="3" id="KW-1185">Reference proteome</keyword>
<evidence type="ECO:0000313" key="3">
    <source>
        <dbReference type="Proteomes" id="UP001302126"/>
    </source>
</evidence>
<reference evidence="2" key="1">
    <citation type="journal article" date="2023" name="Mol. Phylogenet. Evol.">
        <title>Genome-scale phylogeny and comparative genomics of the fungal order Sordariales.</title>
        <authorList>
            <person name="Hensen N."/>
            <person name="Bonometti L."/>
            <person name="Westerberg I."/>
            <person name="Brannstrom I.O."/>
            <person name="Guillou S."/>
            <person name="Cros-Aarteil S."/>
            <person name="Calhoun S."/>
            <person name="Haridas S."/>
            <person name="Kuo A."/>
            <person name="Mondo S."/>
            <person name="Pangilinan J."/>
            <person name="Riley R."/>
            <person name="LaButti K."/>
            <person name="Andreopoulos B."/>
            <person name="Lipzen A."/>
            <person name="Chen C."/>
            <person name="Yan M."/>
            <person name="Daum C."/>
            <person name="Ng V."/>
            <person name="Clum A."/>
            <person name="Steindorff A."/>
            <person name="Ohm R.A."/>
            <person name="Martin F."/>
            <person name="Silar P."/>
            <person name="Natvig D.O."/>
            <person name="Lalanne C."/>
            <person name="Gautier V."/>
            <person name="Ament-Velasquez S.L."/>
            <person name="Kruys A."/>
            <person name="Hutchinson M.I."/>
            <person name="Powell A.J."/>
            <person name="Barry K."/>
            <person name="Miller A.N."/>
            <person name="Grigoriev I.V."/>
            <person name="Debuchy R."/>
            <person name="Gladieux P."/>
            <person name="Hiltunen Thoren M."/>
            <person name="Johannesson H."/>
        </authorList>
    </citation>
    <scope>NUCLEOTIDE SEQUENCE</scope>
    <source>
        <strain evidence="2">PSN309</strain>
    </source>
</reference>
<sequence>MSAPPCSIAGTPDMYGLGIRVSFYLLWLSTLALEVLDQDHIIILHVGELVLDAAVLLGLIMTVSSGYLQAVEVYIIILLLSATAYLFFPRHVADVAMAICPHLGLKMKTRSDEHYGSGAIVGGIRTFYGIFVIGLQLWFWTSGIDSPEIHRMLNEQPVPGCQQYGFLFGPIDLRSTTIKALNILLMFVALLGGFVVEWYIKSNMIVSRDPRKM</sequence>
<proteinExistence type="predicted"/>
<feature type="transmembrane region" description="Helical" evidence="1">
    <location>
        <begin position="115"/>
        <end position="139"/>
    </location>
</feature>
<feature type="transmembrane region" description="Helical" evidence="1">
    <location>
        <begin position="67"/>
        <end position="88"/>
    </location>
</feature>
<keyword evidence="1" id="KW-1133">Transmembrane helix</keyword>
<dbReference type="AlphaFoldDB" id="A0AAN7ALU6"/>
<evidence type="ECO:0000313" key="2">
    <source>
        <dbReference type="EMBL" id="KAK4191469.1"/>
    </source>
</evidence>
<protein>
    <submittedName>
        <fullName evidence="2">Uncharacterized protein</fullName>
    </submittedName>
</protein>
<reference evidence="2" key="2">
    <citation type="submission" date="2023-05" db="EMBL/GenBank/DDBJ databases">
        <authorList>
            <consortium name="Lawrence Berkeley National Laboratory"/>
            <person name="Steindorff A."/>
            <person name="Hensen N."/>
            <person name="Bonometti L."/>
            <person name="Westerberg I."/>
            <person name="Brannstrom I.O."/>
            <person name="Guillou S."/>
            <person name="Cros-Aarteil S."/>
            <person name="Calhoun S."/>
            <person name="Haridas S."/>
            <person name="Kuo A."/>
            <person name="Mondo S."/>
            <person name="Pangilinan J."/>
            <person name="Riley R."/>
            <person name="Labutti K."/>
            <person name="Andreopoulos B."/>
            <person name="Lipzen A."/>
            <person name="Chen C."/>
            <person name="Yanf M."/>
            <person name="Daum C."/>
            <person name="Ng V."/>
            <person name="Clum A."/>
            <person name="Ohm R."/>
            <person name="Martin F."/>
            <person name="Silar P."/>
            <person name="Natvig D."/>
            <person name="Lalanne C."/>
            <person name="Gautier V."/>
            <person name="Ament-Velasquez S.L."/>
            <person name="Kruys A."/>
            <person name="Hutchinson M.I."/>
            <person name="Powell A.J."/>
            <person name="Barry K."/>
            <person name="Miller A.N."/>
            <person name="Grigoriev I.V."/>
            <person name="Debuchy R."/>
            <person name="Gladieux P."/>
            <person name="Thoren M.H."/>
            <person name="Johannesson H."/>
        </authorList>
    </citation>
    <scope>NUCLEOTIDE SEQUENCE</scope>
    <source>
        <strain evidence="2">PSN309</strain>
    </source>
</reference>
<feature type="transmembrane region" description="Helical" evidence="1">
    <location>
        <begin position="180"/>
        <end position="200"/>
    </location>
</feature>
<feature type="transmembrane region" description="Helical" evidence="1">
    <location>
        <begin position="43"/>
        <end position="61"/>
    </location>
</feature>
<feature type="transmembrane region" description="Helical" evidence="1">
    <location>
        <begin position="17"/>
        <end position="36"/>
    </location>
</feature>
<keyword evidence="1" id="KW-0812">Transmembrane</keyword>